<evidence type="ECO:0000313" key="2">
    <source>
        <dbReference type="EMBL" id="AYV49139.1"/>
    </source>
</evidence>
<organism evidence="3 4">
    <name type="scientific">Caulobacter flavus</name>
    <dbReference type="NCBI Taxonomy" id="1679497"/>
    <lineage>
        <taxon>Bacteria</taxon>
        <taxon>Pseudomonadati</taxon>
        <taxon>Pseudomonadota</taxon>
        <taxon>Alphaproteobacteria</taxon>
        <taxon>Caulobacterales</taxon>
        <taxon>Caulobacteraceae</taxon>
        <taxon>Caulobacter</taxon>
    </lineage>
</organism>
<dbReference type="EMBL" id="PJRQ01000024">
    <property type="protein sequence ID" value="PLR14784.1"/>
    <property type="molecule type" value="Genomic_DNA"/>
</dbReference>
<proteinExistence type="predicted"/>
<gene>
    <name evidence="2" type="ORF">C1707_24405</name>
    <name evidence="3" type="ORF">CFHF_12460</name>
</gene>
<dbReference type="KEGG" id="cfh:C1707_24405"/>
<evidence type="ECO:0000313" key="3">
    <source>
        <dbReference type="EMBL" id="PLR14784.1"/>
    </source>
</evidence>
<feature type="compositionally biased region" description="Pro residues" evidence="1">
    <location>
        <begin position="21"/>
        <end position="36"/>
    </location>
</feature>
<dbReference type="AlphaFoldDB" id="A0A2N5CT20"/>
<reference evidence="3 4" key="1">
    <citation type="submission" date="2017-12" db="EMBL/GenBank/DDBJ databases">
        <title>The genome sequence of Caulobacter flavus CGMCC1 15093.</title>
        <authorList>
            <person name="Gao J."/>
            <person name="Mao X."/>
            <person name="Sun J."/>
        </authorList>
    </citation>
    <scope>NUCLEOTIDE SEQUENCE [LARGE SCALE GENOMIC DNA]</scope>
    <source>
        <strain evidence="3 4">CGMCC1 15093</strain>
    </source>
</reference>
<evidence type="ECO:0000313" key="5">
    <source>
        <dbReference type="Proteomes" id="UP000281192"/>
    </source>
</evidence>
<dbReference type="Proteomes" id="UP000234483">
    <property type="component" value="Unassembled WGS sequence"/>
</dbReference>
<accession>A0A2N5CT20</accession>
<reference evidence="2 5" key="2">
    <citation type="submission" date="2018-01" db="EMBL/GenBank/DDBJ databases">
        <title>Complete genome sequence of Caulobacter flavus RHGG3.</title>
        <authorList>
            <person name="Yang E."/>
        </authorList>
    </citation>
    <scope>NUCLEOTIDE SEQUENCE [LARGE SCALE GENOMIC DNA]</scope>
    <source>
        <strain evidence="2 5">RHGG3</strain>
    </source>
</reference>
<keyword evidence="5" id="KW-1185">Reference proteome</keyword>
<feature type="region of interest" description="Disordered" evidence="1">
    <location>
        <begin position="1"/>
        <end position="80"/>
    </location>
</feature>
<evidence type="ECO:0000256" key="1">
    <source>
        <dbReference type="SAM" id="MobiDB-lite"/>
    </source>
</evidence>
<dbReference type="Proteomes" id="UP000281192">
    <property type="component" value="Chromosome"/>
</dbReference>
<sequence length="80" mass="8738">MSPKATEGGRSQLPRRWPIPHQLPPPIATRSPPPQGEVPGSRTPPAKSPRKRGPRLFPPSTIIAPAPLAPPRQMMRRSGR</sequence>
<protein>
    <submittedName>
        <fullName evidence="3">Uncharacterized protein</fullName>
    </submittedName>
</protein>
<name>A0A2N5CT20_9CAUL</name>
<dbReference type="EMBL" id="CP026100">
    <property type="protein sequence ID" value="AYV49139.1"/>
    <property type="molecule type" value="Genomic_DNA"/>
</dbReference>
<evidence type="ECO:0000313" key="4">
    <source>
        <dbReference type="Proteomes" id="UP000234483"/>
    </source>
</evidence>